<feature type="transmembrane region" description="Helical" evidence="7">
    <location>
        <begin position="75"/>
        <end position="94"/>
    </location>
</feature>
<keyword evidence="5 7" id="KW-1133">Transmembrane helix</keyword>
<comment type="caution">
    <text evidence="8">The sequence shown here is derived from an EMBL/GenBank/DDBJ whole genome shotgun (WGS) entry which is preliminary data.</text>
</comment>
<dbReference type="InterPro" id="IPR002771">
    <property type="entry name" value="Multi_antbiot-R_MarC"/>
</dbReference>
<reference evidence="8 9" key="1">
    <citation type="submission" date="2020-04" db="EMBL/GenBank/DDBJ databases">
        <title>Antimicrobial susceptibility and clonality of vaginal-derived multi-drug resistant Mobiluncus isolates in China.</title>
        <authorList>
            <person name="Zhang X."/>
        </authorList>
    </citation>
    <scope>NUCLEOTIDE SEQUENCE [LARGE SCALE GENOMIC DNA]</scope>
    <source>
        <strain evidence="8 9">13</strain>
    </source>
</reference>
<feature type="transmembrane region" description="Helical" evidence="7">
    <location>
        <begin position="139"/>
        <end position="162"/>
    </location>
</feature>
<dbReference type="Pfam" id="PF01914">
    <property type="entry name" value="MarC"/>
    <property type="match status" value="1"/>
</dbReference>
<comment type="caution">
    <text evidence="7">Lacks conserved residue(s) required for the propagation of feature annotation.</text>
</comment>
<organism evidence="8 9">
    <name type="scientific">Mobiluncus mulieris</name>
    <dbReference type="NCBI Taxonomy" id="2052"/>
    <lineage>
        <taxon>Bacteria</taxon>
        <taxon>Bacillati</taxon>
        <taxon>Actinomycetota</taxon>
        <taxon>Actinomycetes</taxon>
        <taxon>Actinomycetales</taxon>
        <taxon>Actinomycetaceae</taxon>
        <taxon>Mobiluncus</taxon>
    </lineage>
</organism>
<evidence type="ECO:0000256" key="6">
    <source>
        <dbReference type="ARBA" id="ARBA00023136"/>
    </source>
</evidence>
<evidence type="ECO:0000313" key="8">
    <source>
        <dbReference type="EMBL" id="NMW64311.1"/>
    </source>
</evidence>
<feature type="transmembrane region" description="Helical" evidence="7">
    <location>
        <begin position="106"/>
        <end position="127"/>
    </location>
</feature>
<evidence type="ECO:0000256" key="2">
    <source>
        <dbReference type="ARBA" id="ARBA00009784"/>
    </source>
</evidence>
<keyword evidence="3" id="KW-1003">Cell membrane</keyword>
<sequence length="209" mass="21854">MTAALSLFISAFATLFVIIDPPGNLPVFMSLTAHLDEKQRRRTAWEANALAFVILLVFGFFGFKLFGILGITPAALQISGGLLLLLVALQLLTGEESKPNNEKGEFNIAAVPLGTPLLAGPGAIVALMVQMDSAHHEPLLMIGVAGAVFLVLACSWVAMFFATPILRVLGGSGVAVLTRLSGMLLAAIATQLMITGVVTVLSNVVAARS</sequence>
<evidence type="ECO:0000256" key="5">
    <source>
        <dbReference type="ARBA" id="ARBA00022989"/>
    </source>
</evidence>
<dbReference type="RefSeq" id="WP_169771475.1">
    <property type="nucleotide sequence ID" value="NZ_JABCUR010000001.1"/>
</dbReference>
<comment type="similarity">
    <text evidence="2 7">Belongs to the UPF0056 (MarC) family.</text>
</comment>
<dbReference type="Proteomes" id="UP000578252">
    <property type="component" value="Unassembled WGS sequence"/>
</dbReference>
<accession>A0A7Y0TZU1</accession>
<feature type="transmembrane region" description="Helical" evidence="7">
    <location>
        <begin position="43"/>
        <end position="63"/>
    </location>
</feature>
<evidence type="ECO:0000256" key="4">
    <source>
        <dbReference type="ARBA" id="ARBA00022692"/>
    </source>
</evidence>
<dbReference type="AlphaFoldDB" id="A0A7Y0TZU1"/>
<keyword evidence="6 7" id="KW-0472">Membrane</keyword>
<dbReference type="NCBIfam" id="TIGR00427">
    <property type="entry name" value="NAAT family transporter"/>
    <property type="match status" value="1"/>
</dbReference>
<protein>
    <recommendedName>
        <fullName evidence="7">UPF0056 membrane protein</fullName>
    </recommendedName>
</protein>
<evidence type="ECO:0000256" key="3">
    <source>
        <dbReference type="ARBA" id="ARBA00022475"/>
    </source>
</evidence>
<evidence type="ECO:0000256" key="7">
    <source>
        <dbReference type="RuleBase" id="RU362048"/>
    </source>
</evidence>
<keyword evidence="4 7" id="KW-0812">Transmembrane</keyword>
<dbReference type="PANTHER" id="PTHR33508">
    <property type="entry name" value="UPF0056 MEMBRANE PROTEIN YHCE"/>
    <property type="match status" value="1"/>
</dbReference>
<gene>
    <name evidence="8" type="ORF">HHJ78_01870</name>
</gene>
<proteinExistence type="inferred from homology"/>
<dbReference type="GO" id="GO:0005886">
    <property type="term" value="C:plasma membrane"/>
    <property type="evidence" value="ECO:0007669"/>
    <property type="project" value="UniProtKB-SubCell"/>
</dbReference>
<comment type="subcellular location">
    <subcellularLocation>
        <location evidence="1 7">Cell membrane</location>
        <topology evidence="1 7">Multi-pass membrane protein</topology>
    </subcellularLocation>
</comment>
<dbReference type="EMBL" id="JABCUR010000001">
    <property type="protein sequence ID" value="NMW64311.1"/>
    <property type="molecule type" value="Genomic_DNA"/>
</dbReference>
<dbReference type="PANTHER" id="PTHR33508:SF1">
    <property type="entry name" value="UPF0056 MEMBRANE PROTEIN YHCE"/>
    <property type="match status" value="1"/>
</dbReference>
<name>A0A7Y0TZU1_9ACTO</name>
<evidence type="ECO:0000313" key="9">
    <source>
        <dbReference type="Proteomes" id="UP000578252"/>
    </source>
</evidence>
<feature type="transmembrane region" description="Helical" evidence="7">
    <location>
        <begin position="182"/>
        <end position="206"/>
    </location>
</feature>
<evidence type="ECO:0000256" key="1">
    <source>
        <dbReference type="ARBA" id="ARBA00004651"/>
    </source>
</evidence>